<dbReference type="PROSITE" id="PS51352">
    <property type="entry name" value="THIOREDOXIN_2"/>
    <property type="match status" value="1"/>
</dbReference>
<dbReference type="CDD" id="cd02968">
    <property type="entry name" value="SCO"/>
    <property type="match status" value="1"/>
</dbReference>
<proteinExistence type="inferred from homology"/>
<keyword evidence="2 3" id="KW-0186">Copper</keyword>
<feature type="transmembrane region" description="Helical" evidence="5">
    <location>
        <begin position="27"/>
        <end position="47"/>
    </location>
</feature>
<dbReference type="Proteomes" id="UP000238823">
    <property type="component" value="Unassembled WGS sequence"/>
</dbReference>
<feature type="binding site" evidence="3">
    <location>
        <position position="192"/>
    </location>
    <ligand>
        <name>Cu cation</name>
        <dbReference type="ChEBI" id="CHEBI:23378"/>
    </ligand>
</feature>
<evidence type="ECO:0000256" key="2">
    <source>
        <dbReference type="ARBA" id="ARBA00023008"/>
    </source>
</evidence>
<evidence type="ECO:0000256" key="4">
    <source>
        <dbReference type="PIRSR" id="PIRSR603782-2"/>
    </source>
</evidence>
<organism evidence="7 8">
    <name type="scientific">Enhygromyxa salina</name>
    <dbReference type="NCBI Taxonomy" id="215803"/>
    <lineage>
        <taxon>Bacteria</taxon>
        <taxon>Pseudomonadati</taxon>
        <taxon>Myxococcota</taxon>
        <taxon>Polyangia</taxon>
        <taxon>Nannocystales</taxon>
        <taxon>Nannocystaceae</taxon>
        <taxon>Enhygromyxa</taxon>
    </lineage>
</organism>
<dbReference type="EMBL" id="PVNL01000100">
    <property type="protein sequence ID" value="PRQ04951.1"/>
    <property type="molecule type" value="Genomic_DNA"/>
</dbReference>
<protein>
    <recommendedName>
        <fullName evidence="6">Thioredoxin domain-containing protein</fullName>
    </recommendedName>
</protein>
<evidence type="ECO:0000256" key="3">
    <source>
        <dbReference type="PIRSR" id="PIRSR603782-1"/>
    </source>
</evidence>
<dbReference type="SUPFAM" id="SSF52833">
    <property type="entry name" value="Thioredoxin-like"/>
    <property type="match status" value="1"/>
</dbReference>
<gene>
    <name evidence="7" type="ORF">ENSA7_48820</name>
</gene>
<dbReference type="PANTHER" id="PTHR12151">
    <property type="entry name" value="ELECTRON TRANSPORT PROTIN SCO1/SENC FAMILY MEMBER"/>
    <property type="match status" value="1"/>
</dbReference>
<keyword evidence="4" id="KW-1015">Disulfide bond</keyword>
<evidence type="ECO:0000256" key="5">
    <source>
        <dbReference type="SAM" id="Phobius"/>
    </source>
</evidence>
<comment type="similarity">
    <text evidence="1">Belongs to the SCO1/2 family.</text>
</comment>
<dbReference type="AlphaFoldDB" id="A0A2S9YIQ8"/>
<dbReference type="OrthoDB" id="9790194at2"/>
<name>A0A2S9YIQ8_9BACT</name>
<feature type="binding site" evidence="3">
    <location>
        <position position="98"/>
    </location>
    <ligand>
        <name>Cu cation</name>
        <dbReference type="ChEBI" id="CHEBI:23378"/>
    </ligand>
</feature>
<evidence type="ECO:0000313" key="7">
    <source>
        <dbReference type="EMBL" id="PRQ04951.1"/>
    </source>
</evidence>
<feature type="binding site" evidence="3">
    <location>
        <position position="94"/>
    </location>
    <ligand>
        <name>Cu cation</name>
        <dbReference type="ChEBI" id="CHEBI:23378"/>
    </ligand>
</feature>
<accession>A0A2S9YIQ8</accession>
<keyword evidence="3" id="KW-0479">Metal-binding</keyword>
<evidence type="ECO:0000259" key="6">
    <source>
        <dbReference type="PROSITE" id="PS51352"/>
    </source>
</evidence>
<sequence length="233" mass="25852">MTAPAESAAGPQPWDQPAPWILFLRRHIWLIGILFFLTMITVMRPLLVRRPPPPEVVGEVPAFTLVDSSGDTFDRGELLAADKTWVVGFVFTRCPSTCPAISRAMLSFQDQVSRARLDDRVELLTVSVDPAYDTPEVMAAYAESIGANLDNWRFITGDEQAIEDFVVGGFKLAVGDAEQVAGRDPGVIDIAHSTKLALVDRYGNIRGYYSTDEDGLNELFHRTLRVIRIEEGE</sequence>
<keyword evidence="5" id="KW-0472">Membrane</keyword>
<dbReference type="InterPro" id="IPR013766">
    <property type="entry name" value="Thioredoxin_domain"/>
</dbReference>
<dbReference type="InterPro" id="IPR036249">
    <property type="entry name" value="Thioredoxin-like_sf"/>
</dbReference>
<keyword evidence="5" id="KW-0812">Transmembrane</keyword>
<dbReference type="PANTHER" id="PTHR12151:SF25">
    <property type="entry name" value="LINALOOL DEHYDRATASE_ISOMERASE DOMAIN-CONTAINING PROTEIN"/>
    <property type="match status" value="1"/>
</dbReference>
<evidence type="ECO:0000256" key="1">
    <source>
        <dbReference type="ARBA" id="ARBA00010996"/>
    </source>
</evidence>
<feature type="disulfide bond" description="Redox-active" evidence="4">
    <location>
        <begin position="94"/>
        <end position="98"/>
    </location>
</feature>
<reference evidence="7 8" key="1">
    <citation type="submission" date="2018-03" db="EMBL/GenBank/DDBJ databases">
        <title>Draft Genome Sequences of the Obligatory Marine Myxobacteria Enhygromyxa salina SWB007.</title>
        <authorList>
            <person name="Poehlein A."/>
            <person name="Moghaddam J.A."/>
            <person name="Harms H."/>
            <person name="Alanjari M."/>
            <person name="Koenig G.M."/>
            <person name="Daniel R."/>
            <person name="Schaeberle T.F."/>
        </authorList>
    </citation>
    <scope>NUCLEOTIDE SEQUENCE [LARGE SCALE GENOMIC DNA]</scope>
    <source>
        <strain evidence="7 8">SWB007</strain>
    </source>
</reference>
<feature type="domain" description="Thioredoxin" evidence="6">
    <location>
        <begin position="54"/>
        <end position="232"/>
    </location>
</feature>
<keyword evidence="5" id="KW-1133">Transmembrane helix</keyword>
<comment type="caution">
    <text evidence="7">The sequence shown here is derived from an EMBL/GenBank/DDBJ whole genome shotgun (WGS) entry which is preliminary data.</text>
</comment>
<evidence type="ECO:0000313" key="8">
    <source>
        <dbReference type="Proteomes" id="UP000238823"/>
    </source>
</evidence>
<dbReference type="InterPro" id="IPR003782">
    <property type="entry name" value="SCO1/SenC"/>
</dbReference>
<dbReference type="GO" id="GO:0046872">
    <property type="term" value="F:metal ion binding"/>
    <property type="evidence" value="ECO:0007669"/>
    <property type="project" value="UniProtKB-KW"/>
</dbReference>
<dbReference type="Pfam" id="PF02630">
    <property type="entry name" value="SCO1-SenC"/>
    <property type="match status" value="1"/>
</dbReference>
<dbReference type="Gene3D" id="3.40.30.10">
    <property type="entry name" value="Glutaredoxin"/>
    <property type="match status" value="1"/>
</dbReference>
<dbReference type="RefSeq" id="WP_106091784.1">
    <property type="nucleotide sequence ID" value="NZ_PVNL01000100.1"/>
</dbReference>